<proteinExistence type="predicted"/>
<comment type="caution">
    <text evidence="1">The sequence shown here is derived from an EMBL/GenBank/DDBJ whole genome shotgun (WGS) entry which is preliminary data.</text>
</comment>
<dbReference type="AlphaFoldDB" id="A0A9P9DIF1"/>
<dbReference type="OrthoDB" id="5053759at2759"/>
<evidence type="ECO:0000313" key="1">
    <source>
        <dbReference type="EMBL" id="KAH7119504.1"/>
    </source>
</evidence>
<reference evidence="1" key="1">
    <citation type="journal article" date="2021" name="Nat. Commun.">
        <title>Genetic determinants of endophytism in the Arabidopsis root mycobiome.</title>
        <authorList>
            <person name="Mesny F."/>
            <person name="Miyauchi S."/>
            <person name="Thiergart T."/>
            <person name="Pickel B."/>
            <person name="Atanasova L."/>
            <person name="Karlsson M."/>
            <person name="Huettel B."/>
            <person name="Barry K.W."/>
            <person name="Haridas S."/>
            <person name="Chen C."/>
            <person name="Bauer D."/>
            <person name="Andreopoulos W."/>
            <person name="Pangilinan J."/>
            <person name="LaButti K."/>
            <person name="Riley R."/>
            <person name="Lipzen A."/>
            <person name="Clum A."/>
            <person name="Drula E."/>
            <person name="Henrissat B."/>
            <person name="Kohler A."/>
            <person name="Grigoriev I.V."/>
            <person name="Martin F.M."/>
            <person name="Hacquard S."/>
        </authorList>
    </citation>
    <scope>NUCLEOTIDE SEQUENCE</scope>
    <source>
        <strain evidence="1">MPI-CAGE-AT-0021</strain>
    </source>
</reference>
<organism evidence="1 2">
    <name type="scientific">Dactylonectria estremocensis</name>
    <dbReference type="NCBI Taxonomy" id="1079267"/>
    <lineage>
        <taxon>Eukaryota</taxon>
        <taxon>Fungi</taxon>
        <taxon>Dikarya</taxon>
        <taxon>Ascomycota</taxon>
        <taxon>Pezizomycotina</taxon>
        <taxon>Sordariomycetes</taxon>
        <taxon>Hypocreomycetidae</taxon>
        <taxon>Hypocreales</taxon>
        <taxon>Nectriaceae</taxon>
        <taxon>Dactylonectria</taxon>
    </lineage>
</organism>
<dbReference type="EMBL" id="JAGMUU010000030">
    <property type="protein sequence ID" value="KAH7119504.1"/>
    <property type="molecule type" value="Genomic_DNA"/>
</dbReference>
<keyword evidence="2" id="KW-1185">Reference proteome</keyword>
<sequence>MDSTTVITDCPSMYKLAARACHEHNEKTLIKSHCMAGETKTTLHEYQSTDIHWAILHHFKANHGEAFVREGYLVESVMGKTPFILDQGGRIRAKENEVLIIIPLGYLQTYPSKPKPASGSSMVQPDGDYEPVVLQHIRGDEWSNLQWKTGTYISTTGRIKVQAGAIFGEWMSITCKPDIKLN</sequence>
<name>A0A9P9DIF1_9HYPO</name>
<protein>
    <submittedName>
        <fullName evidence="1">Uncharacterized protein</fullName>
    </submittedName>
</protein>
<accession>A0A9P9DIF1</accession>
<evidence type="ECO:0000313" key="2">
    <source>
        <dbReference type="Proteomes" id="UP000717696"/>
    </source>
</evidence>
<dbReference type="Proteomes" id="UP000717696">
    <property type="component" value="Unassembled WGS sequence"/>
</dbReference>
<gene>
    <name evidence="1" type="ORF">B0J13DRAFT_569287</name>
</gene>